<evidence type="ECO:0000313" key="1">
    <source>
        <dbReference type="EMBL" id="TNN67342.1"/>
    </source>
</evidence>
<reference evidence="1 2" key="1">
    <citation type="submission" date="2019-03" db="EMBL/GenBank/DDBJ databases">
        <title>First draft genome of Liparis tanakae, snailfish: a comprehensive survey of snailfish specific genes.</title>
        <authorList>
            <person name="Kim W."/>
            <person name="Song I."/>
            <person name="Jeong J.-H."/>
            <person name="Kim D."/>
            <person name="Kim S."/>
            <person name="Ryu S."/>
            <person name="Song J.Y."/>
            <person name="Lee S.K."/>
        </authorList>
    </citation>
    <scope>NUCLEOTIDE SEQUENCE [LARGE SCALE GENOMIC DNA]</scope>
    <source>
        <tissue evidence="1">Muscle</tissue>
    </source>
</reference>
<evidence type="ECO:0000313" key="2">
    <source>
        <dbReference type="Proteomes" id="UP000314294"/>
    </source>
</evidence>
<accession>A0A4Z2HRC6</accession>
<dbReference type="EMBL" id="SRLO01000205">
    <property type="protein sequence ID" value="TNN67342.1"/>
    <property type="molecule type" value="Genomic_DNA"/>
</dbReference>
<protein>
    <submittedName>
        <fullName evidence="1">Uncharacterized protein</fullName>
    </submittedName>
</protein>
<comment type="caution">
    <text evidence="1">The sequence shown here is derived from an EMBL/GenBank/DDBJ whole genome shotgun (WGS) entry which is preliminary data.</text>
</comment>
<keyword evidence="2" id="KW-1185">Reference proteome</keyword>
<dbReference type="AlphaFoldDB" id="A0A4Z2HRC6"/>
<sequence length="165" mass="17694">MSSSSSSSTSTSTLTEKFSVSLLLRLGWWMLVAGVFIQRSSGTVQEATRLEVFGPQTGGGRGVGVWSVRPVSSLHPAGLGGRTLTDFSLTGLYLRSVSNSYGLYFAIVELSRLVIKGGQVQLSLHHRDQLHSASHPIATRTAFVVIIIILKRLEPVDGRLEAGGL</sequence>
<dbReference type="Proteomes" id="UP000314294">
    <property type="component" value="Unassembled WGS sequence"/>
</dbReference>
<name>A0A4Z2HRC6_9TELE</name>
<proteinExistence type="predicted"/>
<organism evidence="1 2">
    <name type="scientific">Liparis tanakae</name>
    <name type="common">Tanaka's snailfish</name>
    <dbReference type="NCBI Taxonomy" id="230148"/>
    <lineage>
        <taxon>Eukaryota</taxon>
        <taxon>Metazoa</taxon>
        <taxon>Chordata</taxon>
        <taxon>Craniata</taxon>
        <taxon>Vertebrata</taxon>
        <taxon>Euteleostomi</taxon>
        <taxon>Actinopterygii</taxon>
        <taxon>Neopterygii</taxon>
        <taxon>Teleostei</taxon>
        <taxon>Neoteleostei</taxon>
        <taxon>Acanthomorphata</taxon>
        <taxon>Eupercaria</taxon>
        <taxon>Perciformes</taxon>
        <taxon>Cottioidei</taxon>
        <taxon>Cottales</taxon>
        <taxon>Liparidae</taxon>
        <taxon>Liparis</taxon>
    </lineage>
</organism>
<gene>
    <name evidence="1" type="ORF">EYF80_022449</name>
</gene>